<organism evidence="1 2">
    <name type="scientific">Candidatus Methylacidithermus pantelleriae</name>
    <dbReference type="NCBI Taxonomy" id="2744239"/>
    <lineage>
        <taxon>Bacteria</taxon>
        <taxon>Pseudomonadati</taxon>
        <taxon>Verrucomicrobiota</taxon>
        <taxon>Methylacidiphilae</taxon>
        <taxon>Methylacidiphilales</taxon>
        <taxon>Methylacidiphilaceae</taxon>
        <taxon>Candidatus Methylacidithermus</taxon>
    </lineage>
</organism>
<dbReference type="AlphaFoldDB" id="A0A8J2BIX3"/>
<keyword evidence="2" id="KW-1185">Reference proteome</keyword>
<protein>
    <submittedName>
        <fullName evidence="1">Uncharacterized protein</fullName>
    </submittedName>
</protein>
<comment type="caution">
    <text evidence="1">The sequence shown here is derived from an EMBL/GenBank/DDBJ whole genome shotgun (WGS) entry which is preliminary data.</text>
</comment>
<reference evidence="1" key="1">
    <citation type="submission" date="2021-02" db="EMBL/GenBank/DDBJ databases">
        <authorList>
            <person name="Cremers G."/>
            <person name="Picone N."/>
        </authorList>
    </citation>
    <scope>NUCLEOTIDE SEQUENCE</scope>
    <source>
        <strain evidence="1">PQ17</strain>
    </source>
</reference>
<dbReference type="Proteomes" id="UP000663859">
    <property type="component" value="Unassembled WGS sequence"/>
</dbReference>
<evidence type="ECO:0000313" key="2">
    <source>
        <dbReference type="Proteomes" id="UP000663859"/>
    </source>
</evidence>
<accession>A0A8J2BIX3</accession>
<dbReference type="RefSeq" id="WP_174582025.1">
    <property type="nucleotide sequence ID" value="NZ_CAJNOB010000023.1"/>
</dbReference>
<name>A0A8J2BIX3_9BACT</name>
<dbReference type="EMBL" id="CAJNOB010000023">
    <property type="protein sequence ID" value="CAF0698755.1"/>
    <property type="molecule type" value="Genomic_DNA"/>
</dbReference>
<proteinExistence type="predicted"/>
<sequence length="52" mass="5973">MENWERLKNLVVSNWQQKLLSLILAIALWVVLKESLEPGTLDQILSSLGLIR</sequence>
<gene>
    <name evidence="1" type="ORF">MPNT_30008</name>
</gene>
<evidence type="ECO:0000313" key="1">
    <source>
        <dbReference type="EMBL" id="CAF0698755.1"/>
    </source>
</evidence>